<organism evidence="1 2">
    <name type="scientific">Pleodorina starrii</name>
    <dbReference type="NCBI Taxonomy" id="330485"/>
    <lineage>
        <taxon>Eukaryota</taxon>
        <taxon>Viridiplantae</taxon>
        <taxon>Chlorophyta</taxon>
        <taxon>core chlorophytes</taxon>
        <taxon>Chlorophyceae</taxon>
        <taxon>CS clade</taxon>
        <taxon>Chlamydomonadales</taxon>
        <taxon>Volvocaceae</taxon>
        <taxon>Pleodorina</taxon>
    </lineage>
</organism>
<reference evidence="1 2" key="1">
    <citation type="journal article" date="2023" name="Commun. Biol.">
        <title>Reorganization of the ancestral sex-determining regions during the evolution of trioecy in Pleodorina starrii.</title>
        <authorList>
            <person name="Takahashi K."/>
            <person name="Suzuki S."/>
            <person name="Kawai-Toyooka H."/>
            <person name="Yamamoto K."/>
            <person name="Hamaji T."/>
            <person name="Ootsuki R."/>
            <person name="Yamaguchi H."/>
            <person name="Kawachi M."/>
            <person name="Higashiyama T."/>
            <person name="Nozaki H."/>
        </authorList>
    </citation>
    <scope>NUCLEOTIDE SEQUENCE [LARGE SCALE GENOMIC DNA]</scope>
    <source>
        <strain evidence="1 2">NIES-4479</strain>
    </source>
</reference>
<accession>A0A9W6BHJ9</accession>
<protein>
    <submittedName>
        <fullName evidence="1">Uncharacterized protein</fullName>
    </submittedName>
</protein>
<dbReference type="EMBL" id="BRXU01000005">
    <property type="protein sequence ID" value="GLC52249.1"/>
    <property type="molecule type" value="Genomic_DNA"/>
</dbReference>
<name>A0A9W6BHJ9_9CHLO</name>
<gene>
    <name evidence="1" type="primary">PLEST011659</name>
    <name evidence="1" type="ORF">PLESTB_000600700</name>
</gene>
<evidence type="ECO:0000313" key="2">
    <source>
        <dbReference type="Proteomes" id="UP001165080"/>
    </source>
</evidence>
<dbReference type="AlphaFoldDB" id="A0A9W6BHJ9"/>
<comment type="caution">
    <text evidence="1">The sequence shown here is derived from an EMBL/GenBank/DDBJ whole genome shotgun (WGS) entry which is preliminary data.</text>
</comment>
<evidence type="ECO:0000313" key="1">
    <source>
        <dbReference type="EMBL" id="GLC52249.1"/>
    </source>
</evidence>
<keyword evidence="2" id="KW-1185">Reference proteome</keyword>
<proteinExistence type="predicted"/>
<sequence length="185" mass="17575">MIQLLASGQTAAAAQAIAAVAAAGPVATAAASQAIAAGLRAGTSDANTTSTAVGAAFSMGDSAAVAEALAAAFALAQSAGEGGAAGAAAGWAILSSGDSNQEGAFWSALVGAAEAGCGNVSDVFAGFRSSMSIETQQSLVKTVSAPFARCLFQTCTNILLMPADCCGGGLTDATAGCGCLLGCVR</sequence>
<dbReference type="Proteomes" id="UP001165080">
    <property type="component" value="Unassembled WGS sequence"/>
</dbReference>